<comment type="caution">
    <text evidence="2">The sequence shown here is derived from an EMBL/GenBank/DDBJ whole genome shotgun (WGS) entry which is preliminary data.</text>
</comment>
<evidence type="ECO:0000259" key="1">
    <source>
        <dbReference type="PROSITE" id="PS50287"/>
    </source>
</evidence>
<name>X0TZG7_9ZZZZ</name>
<feature type="domain" description="SRCR" evidence="1">
    <location>
        <begin position="131"/>
        <end position="179"/>
    </location>
</feature>
<reference evidence="2" key="1">
    <citation type="journal article" date="2014" name="Front. Microbiol.">
        <title>High frequency of phylogenetically diverse reductive dehalogenase-homologous genes in deep subseafloor sedimentary metagenomes.</title>
        <authorList>
            <person name="Kawai M."/>
            <person name="Futagami T."/>
            <person name="Toyoda A."/>
            <person name="Takaki Y."/>
            <person name="Nishi S."/>
            <person name="Hori S."/>
            <person name="Arai W."/>
            <person name="Tsubouchi T."/>
            <person name="Morono Y."/>
            <person name="Uchiyama I."/>
            <person name="Ito T."/>
            <person name="Fujiyama A."/>
            <person name="Inagaki F."/>
            <person name="Takami H."/>
        </authorList>
    </citation>
    <scope>NUCLEOTIDE SEQUENCE</scope>
    <source>
        <strain evidence="2">Expedition CK06-06</strain>
    </source>
</reference>
<organism evidence="2">
    <name type="scientific">marine sediment metagenome</name>
    <dbReference type="NCBI Taxonomy" id="412755"/>
    <lineage>
        <taxon>unclassified sequences</taxon>
        <taxon>metagenomes</taxon>
        <taxon>ecological metagenomes</taxon>
    </lineage>
</organism>
<feature type="non-terminal residue" evidence="2">
    <location>
        <position position="1"/>
    </location>
</feature>
<dbReference type="InterPro" id="IPR051200">
    <property type="entry name" value="Host-pathogen_enzymatic-act"/>
</dbReference>
<dbReference type="AlphaFoldDB" id="X0TZG7"/>
<dbReference type="GO" id="GO:0016020">
    <property type="term" value="C:membrane"/>
    <property type="evidence" value="ECO:0007669"/>
    <property type="project" value="InterPro"/>
</dbReference>
<dbReference type="PROSITE" id="PS50287">
    <property type="entry name" value="SRCR_2"/>
    <property type="match status" value="1"/>
</dbReference>
<dbReference type="PANTHER" id="PTHR47197">
    <property type="entry name" value="PROTEIN NIRF"/>
    <property type="match status" value="1"/>
</dbReference>
<proteinExistence type="predicted"/>
<dbReference type="SUPFAM" id="SSF51004">
    <property type="entry name" value="C-terminal (heme d1) domain of cytochrome cd1-nitrite reductase"/>
    <property type="match status" value="1"/>
</dbReference>
<dbReference type="InterPro" id="IPR011048">
    <property type="entry name" value="Haem_d1_sf"/>
</dbReference>
<dbReference type="PANTHER" id="PTHR47197:SF3">
    <property type="entry name" value="DIHYDRO-HEME D1 DEHYDROGENASE"/>
    <property type="match status" value="1"/>
</dbReference>
<accession>X0TZG7</accession>
<dbReference type="InterPro" id="IPR015943">
    <property type="entry name" value="WD40/YVTN_repeat-like_dom_sf"/>
</dbReference>
<gene>
    <name evidence="2" type="ORF">S01H1_31847</name>
</gene>
<sequence>GAHGVRVSPDGRRVLVSLAHGTPFGKLWSYDTANGELADSVSVGLFPATIAVTPDGGMGFVVNFNLHGNPVPSSVSAIFLPEMVEMARIETCIKPHGSRVNNAGTRHYSVCVGDDHLVEISVERLKVRRAVKLTPGSERVLAGLGEASSGGGGGPVCGPTWATPSFDDAHVYVACNKHGDVLELDAEDLTVTRRFEAGKGPYNLDVTSDGRLLLATNKGAQSVSIFDLSTGEELARVPTTQPITHGVVVSSDDRYAFVSNEAIGATRGTIDVID</sequence>
<protein>
    <recommendedName>
        <fullName evidence="1">SRCR domain-containing protein</fullName>
    </recommendedName>
</protein>
<feature type="non-terminal residue" evidence="2">
    <location>
        <position position="274"/>
    </location>
</feature>
<dbReference type="InterPro" id="IPR001190">
    <property type="entry name" value="SRCR"/>
</dbReference>
<dbReference type="Gene3D" id="2.130.10.10">
    <property type="entry name" value="YVTN repeat-like/Quinoprotein amine dehydrogenase"/>
    <property type="match status" value="2"/>
</dbReference>
<evidence type="ECO:0000313" key="2">
    <source>
        <dbReference type="EMBL" id="GAF93542.1"/>
    </source>
</evidence>
<dbReference type="EMBL" id="BARS01019676">
    <property type="protein sequence ID" value="GAF93542.1"/>
    <property type="molecule type" value="Genomic_DNA"/>
</dbReference>